<evidence type="ECO:0000259" key="1">
    <source>
        <dbReference type="Pfam" id="PF01408"/>
    </source>
</evidence>
<dbReference type="InterPro" id="IPR050463">
    <property type="entry name" value="Gfo/Idh/MocA_oxidrdct_glycsds"/>
</dbReference>
<dbReference type="AlphaFoldDB" id="A0A4R1LBT8"/>
<dbReference type="Gene3D" id="3.30.360.10">
    <property type="entry name" value="Dihydrodipicolinate Reductase, domain 2"/>
    <property type="match status" value="1"/>
</dbReference>
<dbReference type="OrthoDB" id="9792935at2"/>
<feature type="domain" description="Gfo/Idh/MocA-like oxidoreductase N-terminal" evidence="1">
    <location>
        <begin position="37"/>
        <end position="161"/>
    </location>
</feature>
<dbReference type="GO" id="GO:0000166">
    <property type="term" value="F:nucleotide binding"/>
    <property type="evidence" value="ECO:0007669"/>
    <property type="project" value="InterPro"/>
</dbReference>
<accession>A0A4R1LBT8</accession>
<organism evidence="2 3">
    <name type="scientific">Acidipila rosea</name>
    <dbReference type="NCBI Taxonomy" id="768535"/>
    <lineage>
        <taxon>Bacteria</taxon>
        <taxon>Pseudomonadati</taxon>
        <taxon>Acidobacteriota</taxon>
        <taxon>Terriglobia</taxon>
        <taxon>Terriglobales</taxon>
        <taxon>Acidobacteriaceae</taxon>
        <taxon>Acidipila</taxon>
    </lineage>
</organism>
<evidence type="ECO:0000313" key="2">
    <source>
        <dbReference type="EMBL" id="TCK75624.1"/>
    </source>
</evidence>
<protein>
    <submittedName>
        <fullName evidence="2">Putative dehydrogenase</fullName>
    </submittedName>
</protein>
<dbReference type="PROSITE" id="PS51318">
    <property type="entry name" value="TAT"/>
    <property type="match status" value="1"/>
</dbReference>
<proteinExistence type="predicted"/>
<dbReference type="RefSeq" id="WP_131992757.1">
    <property type="nucleotide sequence ID" value="NZ_SMGK01000001.1"/>
</dbReference>
<dbReference type="SUPFAM" id="SSF55347">
    <property type="entry name" value="Glyceraldehyde-3-phosphate dehydrogenase-like, C-terminal domain"/>
    <property type="match status" value="1"/>
</dbReference>
<dbReference type="EMBL" id="SMGK01000001">
    <property type="protein sequence ID" value="TCK75624.1"/>
    <property type="molecule type" value="Genomic_DNA"/>
</dbReference>
<name>A0A4R1LBT8_9BACT</name>
<dbReference type="PANTHER" id="PTHR43818">
    <property type="entry name" value="BCDNA.GH03377"/>
    <property type="match status" value="1"/>
</dbReference>
<gene>
    <name evidence="2" type="ORF">C7378_0610</name>
</gene>
<dbReference type="Proteomes" id="UP000295210">
    <property type="component" value="Unassembled WGS sequence"/>
</dbReference>
<dbReference type="InterPro" id="IPR000683">
    <property type="entry name" value="Gfo/Idh/MocA-like_OxRdtase_N"/>
</dbReference>
<dbReference type="InterPro" id="IPR036291">
    <property type="entry name" value="NAD(P)-bd_dom_sf"/>
</dbReference>
<evidence type="ECO:0000313" key="3">
    <source>
        <dbReference type="Proteomes" id="UP000295210"/>
    </source>
</evidence>
<sequence>MINRREFLDTLAIGAAGLAIGSTAKSYGQILGSNDRLNFAVIGLNSRAYAHLSALKANQATARISRVCDVDTHTMARFAGNVQKELGYTPETDQDFRKLLQHKDVDAITIATPDHWHTPLALAGLQAGKHVYVEKPCSHNPAEGAMLVEAQRKYGKLVQMGTQQRSSPHTIEIVGKIHEGLIGRPYYAKCWYSNTRKSIGIGKEAPVPPQLDWDLWQGPAPRRPYKDNVQPYNWHWFKIWGTGEALNNGTHEVDVCRWALGVDYPNRVSSSGGRYQFKDDWQFYDTLVTSFEYDDKMISWEGKSCQGMKFYNRDRGSVIMGTTGSVLVDRDGYEIYDLKGHKTSEFKTGDKTSSSDLLGRDSMTDAHFANFIAGIRTGQKLNAPISVGNVAVTMLQLSNISWEVNRELHLDPQQGHIQNDPAAMKFWGREYEKGWAPHI</sequence>
<dbReference type="Pfam" id="PF01408">
    <property type="entry name" value="GFO_IDH_MocA"/>
    <property type="match status" value="1"/>
</dbReference>
<dbReference type="InterPro" id="IPR006311">
    <property type="entry name" value="TAT_signal"/>
</dbReference>
<dbReference type="SUPFAM" id="SSF51735">
    <property type="entry name" value="NAD(P)-binding Rossmann-fold domains"/>
    <property type="match status" value="1"/>
</dbReference>
<reference evidence="2 3" key="1">
    <citation type="submission" date="2019-03" db="EMBL/GenBank/DDBJ databases">
        <title>Genomic Encyclopedia of Type Strains, Phase IV (KMG-IV): sequencing the most valuable type-strain genomes for metagenomic binning, comparative biology and taxonomic classification.</title>
        <authorList>
            <person name="Goeker M."/>
        </authorList>
    </citation>
    <scope>NUCLEOTIDE SEQUENCE [LARGE SCALE GENOMIC DNA]</scope>
    <source>
        <strain evidence="2 3">DSM 103428</strain>
    </source>
</reference>
<dbReference type="Gene3D" id="3.40.50.720">
    <property type="entry name" value="NAD(P)-binding Rossmann-like Domain"/>
    <property type="match status" value="1"/>
</dbReference>
<keyword evidence="3" id="KW-1185">Reference proteome</keyword>
<comment type="caution">
    <text evidence="2">The sequence shown here is derived from an EMBL/GenBank/DDBJ whole genome shotgun (WGS) entry which is preliminary data.</text>
</comment>
<dbReference type="PANTHER" id="PTHR43818:SF5">
    <property type="entry name" value="OXIDOREDUCTASE FAMILY PROTEIN"/>
    <property type="match status" value="1"/>
</dbReference>